<dbReference type="GO" id="GO:0006289">
    <property type="term" value="P:nucleotide-excision repair"/>
    <property type="evidence" value="ECO:0007669"/>
    <property type="project" value="InterPro"/>
</dbReference>
<evidence type="ECO:0000256" key="7">
    <source>
        <dbReference type="ARBA" id="ARBA00022769"/>
    </source>
</evidence>
<gene>
    <name evidence="18" type="ORF">A2840_01325</name>
</gene>
<evidence type="ECO:0000256" key="8">
    <source>
        <dbReference type="ARBA" id="ARBA00022771"/>
    </source>
</evidence>
<dbReference type="AlphaFoldDB" id="A0A1G1Y3N1"/>
<evidence type="ECO:0000256" key="3">
    <source>
        <dbReference type="ARBA" id="ARBA00022723"/>
    </source>
</evidence>
<evidence type="ECO:0000256" key="14">
    <source>
        <dbReference type="ARBA" id="ARBA00038000"/>
    </source>
</evidence>
<protein>
    <recommendedName>
        <fullName evidence="15">UvrABC system protein A</fullName>
    </recommendedName>
    <alternativeName>
        <fullName evidence="16">Excinuclease ABC subunit A</fullName>
    </alternativeName>
</protein>
<keyword evidence="8" id="KW-0863">Zinc-finger</keyword>
<keyword evidence="6" id="KW-0227">DNA damage</keyword>
<dbReference type="InterPro" id="IPR003439">
    <property type="entry name" value="ABC_transporter-like_ATP-bd"/>
</dbReference>
<keyword evidence="12" id="KW-0238">DNA-binding</keyword>
<organism evidence="18 19">
    <name type="scientific">Candidatus Buchananbacteria bacterium RIFCSPHIGHO2_01_FULL_47_11b</name>
    <dbReference type="NCBI Taxonomy" id="1797537"/>
    <lineage>
        <taxon>Bacteria</taxon>
        <taxon>Candidatus Buchananiibacteriota</taxon>
    </lineage>
</organism>
<evidence type="ECO:0000256" key="16">
    <source>
        <dbReference type="ARBA" id="ARBA00042156"/>
    </source>
</evidence>
<evidence type="ECO:0000256" key="6">
    <source>
        <dbReference type="ARBA" id="ARBA00022763"/>
    </source>
</evidence>
<dbReference type="EMBL" id="MHIG01000020">
    <property type="protein sequence ID" value="OGY46908.1"/>
    <property type="molecule type" value="Genomic_DNA"/>
</dbReference>
<keyword evidence="13" id="KW-0234">DNA repair</keyword>
<dbReference type="Gene3D" id="1.10.8.280">
    <property type="entry name" value="ABC transporter ATPase domain-like"/>
    <property type="match status" value="1"/>
</dbReference>
<evidence type="ECO:0000256" key="4">
    <source>
        <dbReference type="ARBA" id="ARBA00022737"/>
    </source>
</evidence>
<dbReference type="PANTHER" id="PTHR43152">
    <property type="entry name" value="UVRABC SYSTEM PROTEIN A"/>
    <property type="match status" value="1"/>
</dbReference>
<keyword evidence="3" id="KW-0479">Metal-binding</keyword>
<dbReference type="GO" id="GO:0004518">
    <property type="term" value="F:nuclease activity"/>
    <property type="evidence" value="ECO:0007669"/>
    <property type="project" value="UniProtKB-KW"/>
</dbReference>
<evidence type="ECO:0000256" key="13">
    <source>
        <dbReference type="ARBA" id="ARBA00023204"/>
    </source>
</evidence>
<dbReference type="InterPro" id="IPR004602">
    <property type="entry name" value="UvrA"/>
</dbReference>
<dbReference type="CDD" id="cd03271">
    <property type="entry name" value="ABC_UvrA_II"/>
    <property type="match status" value="1"/>
</dbReference>
<dbReference type="SMART" id="SM00382">
    <property type="entry name" value="AAA"/>
    <property type="match status" value="1"/>
</dbReference>
<feature type="domain" description="ABC transporter" evidence="17">
    <location>
        <begin position="195"/>
        <end position="523"/>
    </location>
</feature>
<sequence length="529" mass="57940">SLSVVIGNTGPTHGGHNIWDISELPVEQAAELFSALGLTGEQAQIAELILKEIQNRLEFLRSVGLEYLTLNRSAGTLAGGEAQRIRLATQIGSELRGVLYILDEPSIGLHQRDNQRLIDTLKRLRDLGNTVVVVEHDEETILAADYVIDLGPGAGIHGGEVVAAGTPAEILKSKDSITAQYLNGTRQIEIPEKRRKAYDFLEIIGAAEHNLKNIDVKIPLKVFTCVTGVSGSGKSTLVEDVLYRSLHKMFYATGERPGSHKKLVGHGKLEKVIMVDQSPIGRTPRSNPATYIGVFTPIRDLFAATSEARSRGYKAGRFSFNVAGGRCEECEGDGLKKIEMHFLPDVFVICQRCKGSRYNEETLTVKYKNKTIAEVLNMTVEEALDYFDNIPQIRKKLKTLFDVGLGYIKLGQSATTLSGGEAQRVKLTAELSKKGGDALYILDEPTTGLHFEDVKKLLGVLNRLVEKGNTVLVIEHNLDVIKSADWIIDMGPAGGAKGGKIIAEGTPEKIAKTSWSHTGRYLQQIMKKK</sequence>
<keyword evidence="4" id="KW-0677">Repeat</keyword>
<dbReference type="GO" id="GO:0005524">
    <property type="term" value="F:ATP binding"/>
    <property type="evidence" value="ECO:0007669"/>
    <property type="project" value="UniProtKB-KW"/>
</dbReference>
<dbReference type="GO" id="GO:0005737">
    <property type="term" value="C:cytoplasm"/>
    <property type="evidence" value="ECO:0007669"/>
    <property type="project" value="UniProtKB-SubCell"/>
</dbReference>
<evidence type="ECO:0000256" key="11">
    <source>
        <dbReference type="ARBA" id="ARBA00022881"/>
    </source>
</evidence>
<dbReference type="SUPFAM" id="SSF52540">
    <property type="entry name" value="P-loop containing nucleoside triphosphate hydrolases"/>
    <property type="match status" value="2"/>
</dbReference>
<keyword evidence="11" id="KW-0267">Excision nuclease</keyword>
<dbReference type="NCBIfam" id="TIGR00630">
    <property type="entry name" value="uvra"/>
    <property type="match status" value="1"/>
</dbReference>
<feature type="non-terminal residue" evidence="18">
    <location>
        <position position="1"/>
    </location>
</feature>
<dbReference type="PANTHER" id="PTHR43152:SF3">
    <property type="entry name" value="UVRABC SYSTEM PROTEIN A"/>
    <property type="match status" value="1"/>
</dbReference>
<keyword evidence="5" id="KW-0547">Nucleotide-binding</keyword>
<keyword evidence="9" id="KW-0862">Zinc</keyword>
<comment type="caution">
    <text evidence="18">The sequence shown here is derived from an EMBL/GenBank/DDBJ whole genome shotgun (WGS) entry which is preliminary data.</text>
</comment>
<dbReference type="GO" id="GO:0009380">
    <property type="term" value="C:excinuclease repair complex"/>
    <property type="evidence" value="ECO:0007669"/>
    <property type="project" value="InterPro"/>
</dbReference>
<evidence type="ECO:0000256" key="2">
    <source>
        <dbReference type="ARBA" id="ARBA00022490"/>
    </source>
</evidence>
<evidence type="ECO:0000256" key="5">
    <source>
        <dbReference type="ARBA" id="ARBA00022741"/>
    </source>
</evidence>
<dbReference type="FunFam" id="1.20.1580.10:FF:000002">
    <property type="entry name" value="UvrABC system protein A"/>
    <property type="match status" value="1"/>
</dbReference>
<evidence type="ECO:0000256" key="12">
    <source>
        <dbReference type="ARBA" id="ARBA00023125"/>
    </source>
</evidence>
<dbReference type="InterPro" id="IPR027417">
    <property type="entry name" value="P-loop_NTPase"/>
</dbReference>
<comment type="subcellular location">
    <subcellularLocation>
        <location evidence="1">Cytoplasm</location>
    </subcellularLocation>
</comment>
<evidence type="ECO:0000256" key="1">
    <source>
        <dbReference type="ARBA" id="ARBA00004496"/>
    </source>
</evidence>
<dbReference type="Gene3D" id="3.40.50.300">
    <property type="entry name" value="P-loop containing nucleotide triphosphate hydrolases"/>
    <property type="match status" value="2"/>
</dbReference>
<evidence type="ECO:0000259" key="17">
    <source>
        <dbReference type="PROSITE" id="PS50893"/>
    </source>
</evidence>
<name>A0A1G1Y3N1_9BACT</name>
<evidence type="ECO:0000256" key="15">
    <source>
        <dbReference type="ARBA" id="ARBA00039316"/>
    </source>
</evidence>
<dbReference type="GO" id="GO:0003677">
    <property type="term" value="F:DNA binding"/>
    <property type="evidence" value="ECO:0007669"/>
    <property type="project" value="UniProtKB-KW"/>
</dbReference>
<dbReference type="GO" id="GO:0008270">
    <property type="term" value="F:zinc ion binding"/>
    <property type="evidence" value="ECO:0007669"/>
    <property type="project" value="UniProtKB-KW"/>
</dbReference>
<evidence type="ECO:0000313" key="18">
    <source>
        <dbReference type="EMBL" id="OGY46908.1"/>
    </source>
</evidence>
<keyword evidence="2" id="KW-0963">Cytoplasm</keyword>
<comment type="similarity">
    <text evidence="14">Belongs to the ABC transporter superfamily. UvrA family.</text>
</comment>
<dbReference type="InterPro" id="IPR003593">
    <property type="entry name" value="AAA+_ATPase"/>
</dbReference>
<evidence type="ECO:0000313" key="19">
    <source>
        <dbReference type="Proteomes" id="UP000178385"/>
    </source>
</evidence>
<dbReference type="GO" id="GO:0016887">
    <property type="term" value="F:ATP hydrolysis activity"/>
    <property type="evidence" value="ECO:0007669"/>
    <property type="project" value="InterPro"/>
</dbReference>
<dbReference type="FunFam" id="3.40.50.300:FF:000272">
    <property type="entry name" value="UvrABC system protein A"/>
    <property type="match status" value="1"/>
</dbReference>
<dbReference type="PROSITE" id="PS50893">
    <property type="entry name" value="ABC_TRANSPORTER_2"/>
    <property type="match status" value="1"/>
</dbReference>
<dbReference type="Gene3D" id="1.20.1580.10">
    <property type="entry name" value="ABC transporter ATPase like domain"/>
    <property type="match status" value="2"/>
</dbReference>
<reference evidence="18 19" key="1">
    <citation type="journal article" date="2016" name="Nat. Commun.">
        <title>Thousands of microbial genomes shed light on interconnected biogeochemical processes in an aquifer system.</title>
        <authorList>
            <person name="Anantharaman K."/>
            <person name="Brown C.T."/>
            <person name="Hug L.A."/>
            <person name="Sharon I."/>
            <person name="Castelle C.J."/>
            <person name="Probst A.J."/>
            <person name="Thomas B.C."/>
            <person name="Singh A."/>
            <person name="Wilkins M.J."/>
            <person name="Karaoz U."/>
            <person name="Brodie E.L."/>
            <person name="Williams K.H."/>
            <person name="Hubbard S.S."/>
            <person name="Banfield J.F."/>
        </authorList>
    </citation>
    <scope>NUCLEOTIDE SEQUENCE [LARGE SCALE GENOMIC DNA]</scope>
</reference>
<proteinExistence type="inferred from homology"/>
<evidence type="ECO:0000256" key="9">
    <source>
        <dbReference type="ARBA" id="ARBA00022833"/>
    </source>
</evidence>
<keyword evidence="10" id="KW-0067">ATP-binding</keyword>
<keyword evidence="7" id="KW-0228">DNA excision</keyword>
<evidence type="ECO:0000256" key="10">
    <source>
        <dbReference type="ARBA" id="ARBA00022840"/>
    </source>
</evidence>
<dbReference type="Proteomes" id="UP000178385">
    <property type="component" value="Unassembled WGS sequence"/>
</dbReference>
<accession>A0A1G1Y3N1</accession>